<gene>
    <name evidence="1" type="ORF">LSP00402_LOCUS3463</name>
</gene>
<dbReference type="Gene3D" id="1.25.40.10">
    <property type="entry name" value="Tetratricopeptide repeat domain"/>
    <property type="match status" value="1"/>
</dbReference>
<organism evidence="1">
    <name type="scientific">Lotharella oceanica</name>
    <dbReference type="NCBI Taxonomy" id="641309"/>
    <lineage>
        <taxon>Eukaryota</taxon>
        <taxon>Sar</taxon>
        <taxon>Rhizaria</taxon>
        <taxon>Cercozoa</taxon>
        <taxon>Chlorarachniophyceae</taxon>
        <taxon>Lotharella</taxon>
    </lineage>
</organism>
<reference evidence="1" key="1">
    <citation type="submission" date="2021-01" db="EMBL/GenBank/DDBJ databases">
        <authorList>
            <person name="Corre E."/>
            <person name="Pelletier E."/>
            <person name="Niang G."/>
            <person name="Scheremetjew M."/>
            <person name="Finn R."/>
            <person name="Kale V."/>
            <person name="Holt S."/>
            <person name="Cochrane G."/>
            <person name="Meng A."/>
            <person name="Brown T."/>
            <person name="Cohen L."/>
        </authorList>
    </citation>
    <scope>NUCLEOTIDE SEQUENCE</scope>
    <source>
        <strain evidence="1">CCMP622</strain>
    </source>
</reference>
<evidence type="ECO:0000313" key="1">
    <source>
        <dbReference type="EMBL" id="CAD9750945.1"/>
    </source>
</evidence>
<sequence length="169" mass="18870">MATYEKAMAHRLLRRAKILLKIGDLKRAREATEEYSKMVQNLKLPTTALTEMRALLLTAESQFKDAMEILIPLVQMTGANRGGGVASADVVNNFAVCALFTNQITLALDTMEMAVRADPFQCLNLGMVQNLVALYDLCSMKDQKALLRKLVDRYAADDVAEGCRRNNLW</sequence>
<dbReference type="InterPro" id="IPR011990">
    <property type="entry name" value="TPR-like_helical_dom_sf"/>
</dbReference>
<protein>
    <recommendedName>
        <fullName evidence="2">Coatomer subunit epsilon</fullName>
    </recommendedName>
</protein>
<dbReference type="PANTHER" id="PTHR21581">
    <property type="entry name" value="D-ALANYL-D-ALANINE CARBOXYPEPTIDASE"/>
    <property type="match status" value="1"/>
</dbReference>
<accession>A0A7S2TJY5</accession>
<dbReference type="AlphaFoldDB" id="A0A7S2TJY5"/>
<dbReference type="SUPFAM" id="SSF48452">
    <property type="entry name" value="TPR-like"/>
    <property type="match status" value="1"/>
</dbReference>
<evidence type="ECO:0008006" key="2">
    <source>
        <dbReference type="Google" id="ProtNLM"/>
    </source>
</evidence>
<dbReference type="PANTHER" id="PTHR21581:SF6">
    <property type="entry name" value="TRAFFICKING PROTEIN PARTICLE COMPLEX SUBUNIT 12"/>
    <property type="match status" value="1"/>
</dbReference>
<name>A0A7S2TJY5_9EUKA</name>
<dbReference type="EMBL" id="HBHP01005588">
    <property type="protein sequence ID" value="CAD9750945.1"/>
    <property type="molecule type" value="Transcribed_RNA"/>
</dbReference>
<proteinExistence type="predicted"/>